<evidence type="ECO:0000313" key="2">
    <source>
        <dbReference type="Proteomes" id="UP000066737"/>
    </source>
</evidence>
<dbReference type="Proteomes" id="UP000066737">
    <property type="component" value="Chromosome I"/>
</dbReference>
<reference evidence="2" key="1">
    <citation type="journal article" date="2016" name="Environ. Microbiol.">
        <title>The complete genome of a viable archaeum isolated from 123-million-year-old rock salt.</title>
        <authorList>
            <person name="Jaakkola S.T."/>
            <person name="Pfeiffer F."/>
            <person name="Ravantti J.J."/>
            <person name="Guo Q."/>
            <person name="Liu Y."/>
            <person name="Chen X."/>
            <person name="Ma H."/>
            <person name="Yang C."/>
            <person name="Oksanen H.M."/>
            <person name="Bamford D.H."/>
        </authorList>
    </citation>
    <scope>NUCLEOTIDE SEQUENCE</scope>
    <source>
        <strain evidence="2">JI20-1</strain>
    </source>
</reference>
<accession>A0A0U5GXB8</accession>
<gene>
    <name evidence="1" type="ORF">HHUB_1205</name>
</gene>
<organism evidence="1 2">
    <name type="scientific">Halobacterium hubeiense</name>
    <dbReference type="NCBI Taxonomy" id="1407499"/>
    <lineage>
        <taxon>Archaea</taxon>
        <taxon>Methanobacteriati</taxon>
        <taxon>Methanobacteriota</taxon>
        <taxon>Stenosarchaea group</taxon>
        <taxon>Halobacteria</taxon>
        <taxon>Halobacteriales</taxon>
        <taxon>Halobacteriaceae</taxon>
        <taxon>Halobacterium</taxon>
    </lineage>
</organism>
<dbReference type="STRING" id="1407499.HHUB_1205"/>
<keyword evidence="2" id="KW-1185">Reference proteome</keyword>
<evidence type="ECO:0000313" key="1">
    <source>
        <dbReference type="EMBL" id="CQH46241.1"/>
    </source>
</evidence>
<name>A0A0U5GXB8_9EURY</name>
<sequence length="66" mass="7481">MNHDEPSLSNAAVVDAVLPYRPPLPSFGTSDEHLQRAVRYLEAVVRAEQYGIRALRELVAEHGRRR</sequence>
<proteinExistence type="predicted"/>
<dbReference type="AlphaFoldDB" id="A0A0U5GXB8"/>
<dbReference type="EMBL" id="LN831302">
    <property type="protein sequence ID" value="CQH46241.1"/>
    <property type="molecule type" value="Genomic_DNA"/>
</dbReference>
<dbReference type="KEGG" id="hhb:Hhub_1205"/>
<protein>
    <submittedName>
        <fullName evidence="1">Uncharacterized protein</fullName>
    </submittedName>
</protein>